<protein>
    <submittedName>
        <fullName evidence="2">Serine/arginine repetitive matrix protein 1-like</fullName>
    </submittedName>
</protein>
<feature type="compositionally biased region" description="Polar residues" evidence="1">
    <location>
        <begin position="1469"/>
        <end position="1484"/>
    </location>
</feature>
<reference evidence="2 3" key="1">
    <citation type="submission" date="2019-09" db="EMBL/GenBank/DDBJ databases">
        <authorList>
            <person name="Ou C."/>
        </authorList>
    </citation>
    <scope>NUCLEOTIDE SEQUENCE [LARGE SCALE GENOMIC DNA]</scope>
    <source>
        <strain evidence="2">S2</strain>
        <tissue evidence="2">Leaf</tissue>
    </source>
</reference>
<dbReference type="Pfam" id="PF25463">
    <property type="entry name" value="DUF7899"/>
    <property type="match status" value="1"/>
</dbReference>
<accession>A0A5N5F5S5</accession>
<name>A0A5N5F5S5_9ROSA</name>
<feature type="compositionally biased region" description="Basic and acidic residues" evidence="1">
    <location>
        <begin position="838"/>
        <end position="850"/>
    </location>
</feature>
<dbReference type="SUPFAM" id="SSF69322">
    <property type="entry name" value="Tricorn protease domain 2"/>
    <property type="match status" value="1"/>
</dbReference>
<feature type="compositionally biased region" description="Basic and acidic residues" evidence="1">
    <location>
        <begin position="802"/>
        <end position="824"/>
    </location>
</feature>
<keyword evidence="3" id="KW-1185">Reference proteome</keyword>
<reference evidence="3" key="2">
    <citation type="submission" date="2019-10" db="EMBL/GenBank/DDBJ databases">
        <title>A de novo genome assembly of a pear dwarfing rootstock.</title>
        <authorList>
            <person name="Wang F."/>
            <person name="Wang J."/>
            <person name="Li S."/>
            <person name="Zhang Y."/>
            <person name="Fang M."/>
            <person name="Ma L."/>
            <person name="Zhao Y."/>
            <person name="Jiang S."/>
        </authorList>
    </citation>
    <scope>NUCLEOTIDE SEQUENCE [LARGE SCALE GENOMIC DNA]</scope>
</reference>
<feature type="compositionally biased region" description="Basic and acidic residues" evidence="1">
    <location>
        <begin position="1151"/>
        <end position="1177"/>
    </location>
</feature>
<feature type="compositionally biased region" description="Polar residues" evidence="1">
    <location>
        <begin position="938"/>
        <end position="952"/>
    </location>
</feature>
<dbReference type="PANTHER" id="PTHR31789">
    <property type="entry name" value="OS05G0482600 PROTEIN"/>
    <property type="match status" value="1"/>
</dbReference>
<gene>
    <name evidence="2" type="ORF">D8674_001328</name>
</gene>
<dbReference type="InterPro" id="IPR057221">
    <property type="entry name" value="DUF7899"/>
</dbReference>
<feature type="compositionally biased region" description="Polar residues" evidence="1">
    <location>
        <begin position="891"/>
        <end position="906"/>
    </location>
</feature>
<proteinExistence type="predicted"/>
<evidence type="ECO:0000256" key="1">
    <source>
        <dbReference type="SAM" id="MobiDB-lite"/>
    </source>
</evidence>
<feature type="compositionally biased region" description="Polar residues" evidence="1">
    <location>
        <begin position="1433"/>
        <end position="1444"/>
    </location>
</feature>
<evidence type="ECO:0000313" key="3">
    <source>
        <dbReference type="Proteomes" id="UP000327157"/>
    </source>
</evidence>
<feature type="region of interest" description="Disordered" evidence="1">
    <location>
        <begin position="1428"/>
        <end position="1499"/>
    </location>
</feature>
<sequence length="1522" mass="169090">MEGGRRISASPRPCNGRRVVAKKRPRIGGVDGFVNSVKKLQRREISSKRDRAFTMSDAQERFRNIRLQEEYDTHDPKGHCAMVLPFLRKRSKIIEIVAARDIVFALAQSGVCAAFSRETNQRICFLNVSPDEVIRSLFYNKNNDSLITVSVYASDNFSSLKCRSTRIEYIRRGKPDAGFALFESESLKWPGFVEFDDVNGKVLTYSAQDSIYKVFDLKNYTMLYSISDKHVQEIKISPGIMLLIFTKASSHVPLKILSIEDGTVLKSFNHLLHRNKKVDFIEQFNEKLLVKQENENLQILDVRNFEMTEVSRTQFMTPSAFIFLYENQLFLTFRNRTVAVWNFRGELVTSFEDHLLWHPDCNTNNIYITSDQDLIISYCKADSDDPLSEGNAGSINISNILTGKCLAKIRATNNAEKACICSGEACGSSCKSKKRSLSSRIRSTVAEALEDITALFYDEERNEIYTGNRLGLVHQPRHKLSVSTQLKMEAEIDAGTPLDYAEFQIFPSQNRYEALFSSGREVEKLAGGALEPLLPHFPEVSELHCKGSNANLTLRLPKSLHGAAWFTKSTLTRFLQITGSPDVMHTITATEGEISQLEEAKKFHVSLYGQPEAEIASSDASKNELLRALDLRLTALRRELTIAIEKACHSSFNSKEISNVANFSQHFGTTDFRNTLFKILEQYQQGKSGDPQNDDKSGNFGDDNVETDGSAQISKPMNLSTPVKYSVSPAKAAQVERQSSTERGESSESSDEEQTSAERSRSLMRSAAPRRSASPMRRIQIGRTGSRRAAALTIKSLNYFPSREKPFSEEGEPEHSNKKSESNARRMSVQDAISLFESKQRDQAAADAQKRSSLTNISVSTNKAVLRRWSSGFGETSTQSQSEIASGDSGPVTSNDIKNGKVPTSSEEMKPESDLLPTDQSTIEAPKPAVNEGRFEKNLSSPIDTEADSTINPGEKSNKKSIASIEWSQEREAELNQMLMKMMETKPVKPVKPVKSTKPQATRNQSLPSEQRGGFYDHYKEKRDEKLRGENSRRRAEKEAQFKAMQRILDERKAEMSTAKANDIDKKGATQKPQKSVGKVSQPANPRKENAKPSVTKKASPRTSPMPATRKSWPSTPTPRATGASPARTPVGVTSTTPTRQKPKPTPPGAKVERPPQRQRNVKESVITKDRSSKGVNEKQQQAVKKSGKTTKPKVVTTSGDYSDIIPAKHNKVTKKSSVVPVESKPFLRKGTRTSPGVVPVINKTRTSPQSEESLRNSTNIIETQEDDVIGSAFDPVSQHQEPDIVSVGLSNDAVEPEALVNDSLMCSETQHVDQVSPDRNDDLKNVAESSLQVQAEEESTISPSAWVEIEEHQAMSPCNDSSQVITSANVAPAGLSSPRVRHSLSQMLQEESNEPDNIEWGNAENPPAIVFQKDAPKGLKRLLKFARKSKGDANSTGWSSPSVFSEGEDDADSVLRKSSVHTRKYEPYSTQSNISRFDGQSSHKSQENHNAAAGPATKAATRSFFSLSAFRGSKPNEMKFR</sequence>
<feature type="compositionally biased region" description="Polar residues" evidence="1">
    <location>
        <begin position="997"/>
        <end position="1009"/>
    </location>
</feature>
<feature type="region of interest" description="Disordered" evidence="1">
    <location>
        <begin position="801"/>
        <end position="967"/>
    </location>
</feature>
<feature type="compositionally biased region" description="Basic and acidic residues" evidence="1">
    <location>
        <begin position="1015"/>
        <end position="1041"/>
    </location>
</feature>
<feature type="compositionally biased region" description="Polar residues" evidence="1">
    <location>
        <begin position="707"/>
        <end position="723"/>
    </location>
</feature>
<reference evidence="2 3" key="3">
    <citation type="submission" date="2019-11" db="EMBL/GenBank/DDBJ databases">
        <title>A de novo genome assembly of a pear dwarfing rootstock.</title>
        <authorList>
            <person name="Wang F."/>
            <person name="Wang J."/>
            <person name="Li S."/>
            <person name="Zhang Y."/>
            <person name="Fang M."/>
            <person name="Ma L."/>
            <person name="Zhao Y."/>
            <person name="Jiang S."/>
        </authorList>
    </citation>
    <scope>NUCLEOTIDE SEQUENCE [LARGE SCALE GENOMIC DNA]</scope>
    <source>
        <strain evidence="2">S2</strain>
        <tissue evidence="2">Leaf</tissue>
    </source>
</reference>
<dbReference type="Proteomes" id="UP000327157">
    <property type="component" value="Chromosome 1"/>
</dbReference>
<dbReference type="OrthoDB" id="1687502at2759"/>
<feature type="region of interest" description="Disordered" evidence="1">
    <location>
        <begin position="982"/>
        <end position="1259"/>
    </location>
</feature>
<dbReference type="EMBL" id="SMOL01000768">
    <property type="protein sequence ID" value="KAB2598408.1"/>
    <property type="molecule type" value="Genomic_DNA"/>
</dbReference>
<feature type="compositionally biased region" description="Polar residues" evidence="1">
    <location>
        <begin position="854"/>
        <end position="863"/>
    </location>
</feature>
<feature type="compositionally biased region" description="Polar residues" evidence="1">
    <location>
        <begin position="873"/>
        <end position="884"/>
    </location>
</feature>
<organism evidence="2 3">
    <name type="scientific">Pyrus ussuriensis x Pyrus communis</name>
    <dbReference type="NCBI Taxonomy" id="2448454"/>
    <lineage>
        <taxon>Eukaryota</taxon>
        <taxon>Viridiplantae</taxon>
        <taxon>Streptophyta</taxon>
        <taxon>Embryophyta</taxon>
        <taxon>Tracheophyta</taxon>
        <taxon>Spermatophyta</taxon>
        <taxon>Magnoliopsida</taxon>
        <taxon>eudicotyledons</taxon>
        <taxon>Gunneridae</taxon>
        <taxon>Pentapetalae</taxon>
        <taxon>rosids</taxon>
        <taxon>fabids</taxon>
        <taxon>Rosales</taxon>
        <taxon>Rosaceae</taxon>
        <taxon>Amygdaloideae</taxon>
        <taxon>Maleae</taxon>
        <taxon>Pyrus</taxon>
    </lineage>
</organism>
<feature type="compositionally biased region" description="Low complexity" evidence="1">
    <location>
        <begin position="763"/>
        <end position="778"/>
    </location>
</feature>
<comment type="caution">
    <text evidence="2">The sequence shown here is derived from an EMBL/GenBank/DDBJ whole genome shotgun (WGS) entry which is preliminary data.</text>
</comment>
<evidence type="ECO:0000313" key="2">
    <source>
        <dbReference type="EMBL" id="KAB2598408.1"/>
    </source>
</evidence>
<feature type="compositionally biased region" description="Polar residues" evidence="1">
    <location>
        <begin position="1244"/>
        <end position="1259"/>
    </location>
</feature>
<feature type="region of interest" description="Disordered" evidence="1">
    <location>
        <begin position="685"/>
        <end position="788"/>
    </location>
</feature>
<dbReference type="PANTHER" id="PTHR31789:SF1">
    <property type="entry name" value="OS05G0482600 PROTEIN"/>
    <property type="match status" value="1"/>
</dbReference>